<dbReference type="PROSITE" id="PS00449">
    <property type="entry name" value="ATPASE_A"/>
    <property type="match status" value="1"/>
</dbReference>
<evidence type="ECO:0000256" key="1">
    <source>
        <dbReference type="ARBA" id="ARBA00004141"/>
    </source>
</evidence>
<comment type="subcellular location">
    <subcellularLocation>
        <location evidence="11 12">Cell membrane</location>
        <topology evidence="11 12">Multi-pass membrane protein</topology>
    </subcellularLocation>
    <subcellularLocation>
        <location evidence="1">Membrane</location>
        <topology evidence="1">Multi-pass membrane protein</topology>
    </subcellularLocation>
</comment>
<proteinExistence type="inferred from homology"/>
<keyword evidence="6 11" id="KW-0375">Hydrogen ion transport</keyword>
<dbReference type="SUPFAM" id="SSF81336">
    <property type="entry name" value="F1F0 ATP synthase subunit A"/>
    <property type="match status" value="1"/>
</dbReference>
<evidence type="ECO:0000256" key="6">
    <source>
        <dbReference type="ARBA" id="ARBA00022781"/>
    </source>
</evidence>
<comment type="caution">
    <text evidence="13">The sequence shown here is derived from an EMBL/GenBank/DDBJ whole genome shotgun (WGS) entry which is preliminary data.</text>
</comment>
<evidence type="ECO:0000256" key="2">
    <source>
        <dbReference type="ARBA" id="ARBA00006810"/>
    </source>
</evidence>
<feature type="transmembrane region" description="Helical" evidence="11">
    <location>
        <begin position="81"/>
        <end position="109"/>
    </location>
</feature>
<reference evidence="13 14" key="1">
    <citation type="journal article" date="2016" name="Nat. Commun.">
        <title>Thousands of microbial genomes shed light on interconnected biogeochemical processes in an aquifer system.</title>
        <authorList>
            <person name="Anantharaman K."/>
            <person name="Brown C.T."/>
            <person name="Hug L.A."/>
            <person name="Sharon I."/>
            <person name="Castelle C.J."/>
            <person name="Probst A.J."/>
            <person name="Thomas B.C."/>
            <person name="Singh A."/>
            <person name="Wilkins M.J."/>
            <person name="Karaoz U."/>
            <person name="Brodie E.L."/>
            <person name="Williams K.H."/>
            <person name="Hubbard S.S."/>
            <person name="Banfield J.F."/>
        </authorList>
    </citation>
    <scope>NUCLEOTIDE SEQUENCE [LARGE SCALE GENOMIC DNA]</scope>
</reference>
<dbReference type="GO" id="GO:0005886">
    <property type="term" value="C:plasma membrane"/>
    <property type="evidence" value="ECO:0007669"/>
    <property type="project" value="UniProtKB-SubCell"/>
</dbReference>
<keyword evidence="4 11" id="KW-0138">CF(0)</keyword>
<evidence type="ECO:0000256" key="10">
    <source>
        <dbReference type="ARBA" id="ARBA00023310"/>
    </source>
</evidence>
<organism evidence="13 14">
    <name type="scientific">Candidatus Uhrbacteria bacterium RIFCSPHIGHO2_12_FULL_54_23</name>
    <dbReference type="NCBI Taxonomy" id="1802397"/>
    <lineage>
        <taxon>Bacteria</taxon>
        <taxon>Candidatus Uhriibacteriota</taxon>
    </lineage>
</organism>
<dbReference type="STRING" id="1802397.A3J43_03285"/>
<dbReference type="Proteomes" id="UP000176604">
    <property type="component" value="Unassembled WGS sequence"/>
</dbReference>
<dbReference type="GO" id="GO:0045259">
    <property type="term" value="C:proton-transporting ATP synthase complex"/>
    <property type="evidence" value="ECO:0007669"/>
    <property type="project" value="UniProtKB-KW"/>
</dbReference>
<feature type="transmembrane region" description="Helical" evidence="11">
    <location>
        <begin position="12"/>
        <end position="38"/>
    </location>
</feature>
<dbReference type="CDD" id="cd00310">
    <property type="entry name" value="ATP-synt_Fo_a_6"/>
    <property type="match status" value="1"/>
</dbReference>
<comment type="function">
    <text evidence="11 12">Key component of the proton channel; it plays a direct role in the translocation of protons across the membrane.</text>
</comment>
<dbReference type="InterPro" id="IPR035908">
    <property type="entry name" value="F0_ATP_A_sf"/>
</dbReference>
<dbReference type="PRINTS" id="PR00123">
    <property type="entry name" value="ATPASEA"/>
</dbReference>
<evidence type="ECO:0000256" key="4">
    <source>
        <dbReference type="ARBA" id="ARBA00022547"/>
    </source>
</evidence>
<accession>A0A1F7UJ01</accession>
<dbReference type="NCBIfam" id="TIGR01131">
    <property type="entry name" value="ATP_synt_6_or_A"/>
    <property type="match status" value="1"/>
</dbReference>
<dbReference type="InterPro" id="IPR000568">
    <property type="entry name" value="ATP_synth_F0_asu"/>
</dbReference>
<evidence type="ECO:0000256" key="12">
    <source>
        <dbReference type="RuleBase" id="RU000483"/>
    </source>
</evidence>
<evidence type="ECO:0000256" key="9">
    <source>
        <dbReference type="ARBA" id="ARBA00023136"/>
    </source>
</evidence>
<dbReference type="PANTHER" id="PTHR42823:SF3">
    <property type="entry name" value="ATP SYNTHASE SUBUNIT A, CHLOROPLASTIC"/>
    <property type="match status" value="1"/>
</dbReference>
<keyword evidence="9 11" id="KW-0472">Membrane</keyword>
<dbReference type="HAMAP" id="MF_01393">
    <property type="entry name" value="ATP_synth_a_bact"/>
    <property type="match status" value="1"/>
</dbReference>
<dbReference type="GO" id="GO:0046933">
    <property type="term" value="F:proton-transporting ATP synthase activity, rotational mechanism"/>
    <property type="evidence" value="ECO:0007669"/>
    <property type="project" value="UniProtKB-UniRule"/>
</dbReference>
<evidence type="ECO:0000256" key="11">
    <source>
        <dbReference type="HAMAP-Rule" id="MF_01393"/>
    </source>
</evidence>
<protein>
    <recommendedName>
        <fullName evidence="11 12">ATP synthase subunit a</fullName>
    </recommendedName>
    <alternativeName>
        <fullName evidence="11">ATP synthase F0 sector subunit a</fullName>
    </alternativeName>
    <alternativeName>
        <fullName evidence="11">F-ATPase subunit 6</fullName>
    </alternativeName>
</protein>
<evidence type="ECO:0000256" key="5">
    <source>
        <dbReference type="ARBA" id="ARBA00022692"/>
    </source>
</evidence>
<name>A0A1F7UJ01_9BACT</name>
<feature type="transmembrane region" description="Helical" evidence="11">
    <location>
        <begin position="129"/>
        <end position="152"/>
    </location>
</feature>
<keyword evidence="11" id="KW-1003">Cell membrane</keyword>
<keyword evidence="3 11" id="KW-0813">Transport</keyword>
<dbReference type="InterPro" id="IPR023011">
    <property type="entry name" value="ATP_synth_F0_asu_AS"/>
</dbReference>
<keyword evidence="5 11" id="KW-0812">Transmembrane</keyword>
<dbReference type="GO" id="GO:0042777">
    <property type="term" value="P:proton motive force-driven plasma membrane ATP synthesis"/>
    <property type="evidence" value="ECO:0007669"/>
    <property type="project" value="TreeGrafter"/>
</dbReference>
<evidence type="ECO:0000256" key="7">
    <source>
        <dbReference type="ARBA" id="ARBA00022989"/>
    </source>
</evidence>
<comment type="similarity">
    <text evidence="2 11 12">Belongs to the ATPase A chain family.</text>
</comment>
<evidence type="ECO:0000256" key="8">
    <source>
        <dbReference type="ARBA" id="ARBA00023065"/>
    </source>
</evidence>
<keyword evidence="7 11" id="KW-1133">Transmembrane helix</keyword>
<dbReference type="Gene3D" id="1.20.120.220">
    <property type="entry name" value="ATP synthase, F0 complex, subunit A"/>
    <property type="match status" value="1"/>
</dbReference>
<feature type="transmembrane region" description="Helical" evidence="11">
    <location>
        <begin position="188"/>
        <end position="209"/>
    </location>
</feature>
<evidence type="ECO:0000313" key="14">
    <source>
        <dbReference type="Proteomes" id="UP000176604"/>
    </source>
</evidence>
<sequence>MNISIAAEAIAHWGSLAITNTLVMAVVISVLLMLFVILATRRLREVPRGVQNFLELVIEGLFDFITSVTHDREKSRKFFPVVASIFIFVLLSNLIEVVPGLGTVGVWGIHNGHEALIPFLRSPSADLNFTIAIAVTAVLSLQIMGVAAIGFFKYASKFINFRNPVNFFIGILELVSEVAKVISFSFRLFGNIFAGEVLLTVVLFLLPWFAPLPFLFLELFVGFVQALVFSTLTLVFLTLATAEAEH</sequence>
<feature type="transmembrane region" description="Helical" evidence="11">
    <location>
        <begin position="215"/>
        <end position="240"/>
    </location>
</feature>
<gene>
    <name evidence="11" type="primary">atpB</name>
    <name evidence="13" type="ORF">A3J43_03285</name>
</gene>
<keyword evidence="10 11" id="KW-0066">ATP synthesis</keyword>
<keyword evidence="8 11" id="KW-0406">Ion transport</keyword>
<dbReference type="Pfam" id="PF00119">
    <property type="entry name" value="ATP-synt_A"/>
    <property type="match status" value="1"/>
</dbReference>
<dbReference type="PANTHER" id="PTHR42823">
    <property type="entry name" value="ATP SYNTHASE SUBUNIT A, CHLOROPLASTIC"/>
    <property type="match status" value="1"/>
</dbReference>
<dbReference type="AlphaFoldDB" id="A0A1F7UJ01"/>
<dbReference type="EMBL" id="MGEF01000036">
    <property type="protein sequence ID" value="OGL78250.1"/>
    <property type="molecule type" value="Genomic_DNA"/>
</dbReference>
<dbReference type="InterPro" id="IPR045082">
    <property type="entry name" value="ATP_syn_F0_a_bact/chloroplast"/>
</dbReference>
<evidence type="ECO:0000256" key="3">
    <source>
        <dbReference type="ARBA" id="ARBA00022448"/>
    </source>
</evidence>
<evidence type="ECO:0000313" key="13">
    <source>
        <dbReference type="EMBL" id="OGL78250.1"/>
    </source>
</evidence>